<dbReference type="PROSITE" id="PS51273">
    <property type="entry name" value="GATASE_TYPE_1"/>
    <property type="match status" value="1"/>
</dbReference>
<name>A0ABP3WMU8_9ALTE</name>
<dbReference type="RefSeq" id="WP_343856357.1">
    <property type="nucleotide sequence ID" value="NZ_BAAAFD010000001.1"/>
</dbReference>
<dbReference type="EMBL" id="BAAAFD010000001">
    <property type="protein sequence ID" value="GAA0853396.1"/>
    <property type="molecule type" value="Genomic_DNA"/>
</dbReference>
<protein>
    <recommendedName>
        <fullName evidence="3">Glutamine amidotransferase</fullName>
    </recommendedName>
</protein>
<evidence type="ECO:0008006" key="3">
    <source>
        <dbReference type="Google" id="ProtNLM"/>
    </source>
</evidence>
<dbReference type="PANTHER" id="PTHR43235:SF1">
    <property type="entry name" value="GLUTAMINE AMIDOTRANSFERASE PB2B2.05-RELATED"/>
    <property type="match status" value="1"/>
</dbReference>
<dbReference type="PANTHER" id="PTHR43235">
    <property type="entry name" value="GLUTAMINE AMIDOTRANSFERASE PB2B2.05-RELATED"/>
    <property type="match status" value="1"/>
</dbReference>
<dbReference type="InterPro" id="IPR011697">
    <property type="entry name" value="Peptidase_C26"/>
</dbReference>
<sequence>MKSNPKPDIAVTGPNTGGTTAWLFTALSVKLAGGKAVRVTPEKFDGKLDYDGIIIGGGSNIHPDNFEQEDAPEVERSLFLRFKENLFYPMEFFTGWSKPVYDKDRDEMEMQFIDYALVNKKPILGICRGHQLLNASLGGTMYESTLPLLKNKMRIRSPFARKTVIYTQDDSLIAEIAGDDPIEVNAIHSQAVGKPADDLEVTAKEEAGITQVLEKKGSDVVLGVQWHPEYLFYLTVHRNIFKWLVNKAAKTA</sequence>
<accession>A0ABP3WMU8</accession>
<organism evidence="1 2">
    <name type="scientific">Aliiglaciecola litoralis</name>
    <dbReference type="NCBI Taxonomy" id="582857"/>
    <lineage>
        <taxon>Bacteria</taxon>
        <taxon>Pseudomonadati</taxon>
        <taxon>Pseudomonadota</taxon>
        <taxon>Gammaproteobacteria</taxon>
        <taxon>Alteromonadales</taxon>
        <taxon>Alteromonadaceae</taxon>
        <taxon>Aliiglaciecola</taxon>
    </lineage>
</organism>
<dbReference type="Proteomes" id="UP001500359">
    <property type="component" value="Unassembled WGS sequence"/>
</dbReference>
<gene>
    <name evidence="1" type="ORF">GCM10009114_06060</name>
</gene>
<dbReference type="Gene3D" id="3.40.50.880">
    <property type="match status" value="1"/>
</dbReference>
<dbReference type="SUPFAM" id="SSF52317">
    <property type="entry name" value="Class I glutamine amidotransferase-like"/>
    <property type="match status" value="1"/>
</dbReference>
<evidence type="ECO:0000313" key="2">
    <source>
        <dbReference type="Proteomes" id="UP001500359"/>
    </source>
</evidence>
<proteinExistence type="predicted"/>
<comment type="caution">
    <text evidence="1">The sequence shown here is derived from an EMBL/GenBank/DDBJ whole genome shotgun (WGS) entry which is preliminary data.</text>
</comment>
<reference evidence="2" key="1">
    <citation type="journal article" date="2019" name="Int. J. Syst. Evol. Microbiol.">
        <title>The Global Catalogue of Microorganisms (GCM) 10K type strain sequencing project: providing services to taxonomists for standard genome sequencing and annotation.</title>
        <authorList>
            <consortium name="The Broad Institute Genomics Platform"/>
            <consortium name="The Broad Institute Genome Sequencing Center for Infectious Disease"/>
            <person name="Wu L."/>
            <person name="Ma J."/>
        </authorList>
    </citation>
    <scope>NUCLEOTIDE SEQUENCE [LARGE SCALE GENOMIC DNA]</scope>
    <source>
        <strain evidence="2">JCM 15896</strain>
    </source>
</reference>
<keyword evidence="2" id="KW-1185">Reference proteome</keyword>
<evidence type="ECO:0000313" key="1">
    <source>
        <dbReference type="EMBL" id="GAA0853396.1"/>
    </source>
</evidence>
<dbReference type="Pfam" id="PF07722">
    <property type="entry name" value="Peptidase_C26"/>
    <property type="match status" value="1"/>
</dbReference>
<dbReference type="InterPro" id="IPR029062">
    <property type="entry name" value="Class_I_gatase-like"/>
</dbReference>
<dbReference type="InterPro" id="IPR044668">
    <property type="entry name" value="PuuD-like"/>
</dbReference>